<proteinExistence type="predicted"/>
<feature type="compositionally biased region" description="Basic and acidic residues" evidence="2">
    <location>
        <begin position="145"/>
        <end position="157"/>
    </location>
</feature>
<feature type="region of interest" description="Disordered" evidence="2">
    <location>
        <begin position="1945"/>
        <end position="1964"/>
    </location>
</feature>
<feature type="coiled-coil region" evidence="1">
    <location>
        <begin position="1029"/>
        <end position="1056"/>
    </location>
</feature>
<comment type="caution">
    <text evidence="4">The sequence shown here is derived from an EMBL/GenBank/DDBJ whole genome shotgun (WGS) entry which is preliminary data.</text>
</comment>
<feature type="compositionally biased region" description="Basic and acidic residues" evidence="2">
    <location>
        <begin position="1783"/>
        <end position="1792"/>
    </location>
</feature>
<feature type="region of interest" description="Disordered" evidence="2">
    <location>
        <begin position="721"/>
        <end position="745"/>
    </location>
</feature>
<dbReference type="Proteomes" id="UP001408789">
    <property type="component" value="Unassembled WGS sequence"/>
</dbReference>
<dbReference type="InterPro" id="IPR057946">
    <property type="entry name" value="TPR_ZFYVE26"/>
</dbReference>
<gene>
    <name evidence="4" type="ORF">SSX86_029383</name>
</gene>
<feature type="region of interest" description="Disordered" evidence="2">
    <location>
        <begin position="145"/>
        <end position="171"/>
    </location>
</feature>
<feature type="compositionally biased region" description="Low complexity" evidence="2">
    <location>
        <begin position="1951"/>
        <end position="1964"/>
    </location>
</feature>
<feature type="domain" description="ZFYVE26-like TPR repeats" evidence="3">
    <location>
        <begin position="2428"/>
        <end position="2546"/>
    </location>
</feature>
<evidence type="ECO:0000256" key="1">
    <source>
        <dbReference type="SAM" id="Coils"/>
    </source>
</evidence>
<evidence type="ECO:0000256" key="2">
    <source>
        <dbReference type="SAM" id="MobiDB-lite"/>
    </source>
</evidence>
<dbReference type="PANTHER" id="PTHR35478:SF1">
    <property type="entry name" value="ZINC FINGER FYVE DOMAIN-CONTAINING PROTEIN 26"/>
    <property type="match status" value="1"/>
</dbReference>
<feature type="region of interest" description="Disordered" evidence="2">
    <location>
        <begin position="2127"/>
        <end position="2146"/>
    </location>
</feature>
<evidence type="ECO:0000259" key="3">
    <source>
        <dbReference type="Pfam" id="PF25569"/>
    </source>
</evidence>
<sequence length="2549" mass="285003">MESRQDYAGMMETDLLSRLAANHLFLGQIEPFRAAILALRSRNPDLARSILQTVVANGGRYETVLFGSDSSPALLTYICTLELLQFNDSASLVWSFDSSTLRLRAEFLLYVQIITSRVLERKNENSNLGQHELDISNSDSFRDYDSEGKLKDSRGDTDGTGVSGIDSKQQISETKEDASELAINGLDPSTSNSTKCWDFEECLRVLNKISEVGFKRLRPDLIELETREGEEQGTSGDGLEMEEGEMLCLRGVILENALIFEALCENIAKQVKWVQENDGGDDSGVVISPTVQEEGRDVDVKVLKLTQRCVQMVHLDAMKECLKEGDNDGALSQIQFLRFDYGVDEADYRMVLQDLLKRVFSGMVAYDNTWLTTRSKLLSIYEKALASNSTNLVHMIQSIQEELLSDEIESHKVSNGNQIPPPLARLLNAQMTPGDHTSSLKLAISACMRDMYHYARISGLHVLQCVVDVALSAVKREQLQEASNVLSLYPQLQPLVAVMGWDLLPGKTDMRRKLMQLLWTSKSQILRLEDSSLYGNKSDEVSYVEHLCDFLCYQLDLASFVACVNSGQSWSLKSSLLLSGKGHTEFENQDFKLDPFVENLVLERLSIHSPLRVLFDVVPDIRFQDAIELFSMQPITSNLAAWKRMKDVELMHMRYAMESAVLSLGSMGNSTNNEVKSYQMALCYLKDLTIHLEAINNIPRKIMMVNIIISLLRMDDLSRDLSSSPAPTTHPDTSEESGDPCTNEEGNNMVISFTGRLLNILRQNLPSSVTDQEIAYDGHVPTDAKGALEWRISKARSFIEDWEWRLSILQSLLPLSDRQWKWEEASTVLRAAPSKLLNLCMQRAKYDIGEEAVSRFSLPPEDKATLELVEWVDGAFKKASAADAVSRAADETSMVQELDFSTLRSQLGPLTATLLCIDVAAASSRSSTLSQKLLDQAQVMLSEIYPGRAPKMGATYWDQIYEIAIISVAKRLLKRLQELLEHEKFPVLQALLTGDLINTSSKDFQRQGHRERALAMLHQMIEDAHMGKRQFLSGKLHNLARAIADEENERESRRAEGLYHDKDALNHDKNGVLGLGLRPVSQSSSGGEKSITSTSYDVKDAEKRIYGPLTSKATTYLSQFILHIAAIGDIVDGTDTTHDFNYFSLIYEWPKDLLTRLVFDRGSTDAAAKVAEIMSADFVHEVISACVPPIYPPRSGHGWADIAVIPTCPKSNSECKVLSPTSKEAKPSSYCPSSATPGVPLYPLQLDVVKHLVKLSPVRAVLACVFGSCILYGGGDSSISNSLNEGSMMKRDADRLFFEFALDQSERFPTLNRWIQMQTNLHRVSEVAVTAEHMIKDGSEAKTSVKRFREHDSDSDLEHDDLTVGPTISVLPETPNESCIWQDSPKSETVETDTTVFLSFGWENEKPYEKAVERLIEEGKLIDALALSDRCLRDGASDHLLKLLIEREEEDPTVYNRSVHSNFSIPSNSWRYCLRLKDKQLAATLALKYLHRWELDAALDVLTMCHCHLLENDPSKNEVVLRRQALMRYSHIISADERYNSWQEVEAECKEDPEGLALRLAEKGAVSAALEVAESAGLPIELRRELQGRQLVKLLTADPITGGGPAEASRFLSSLRDSEDALPVAMGAMQQLPNLRSKQLLVHFFLKRKDSNLTETELSRLNLWALGLRVLAVLPLPWQQRCSALHEHPQLIVEVLLMRKQLQSASMILKEFPSLRDNNKILTYAAKAISVTISPPRRESRIQVSGPKTKQKSGTPTRSSFSNSLSNLQKEARRAFSWNPRNSAEKTTPKEVQRKRKGSGLTQPDRATWEAMAGIQEDRVSSYTMDSQDRLPSVSIADQWMLTGDINKDEAVRSSHHYESAPDIILFKELLSLCLDESSSAKGALDLCVNQMRNVLSSHHLPENASMEIIGRAYHATETFVQGLLYAKAQLRKLEVSSYSERNKDIEDTSSDAGSSSVGSQSTDELSEVLSQADMWLRRAELLQSLLGYGIAASLDDIADKESSARLRDRLILEERYSMAVYTCKKCKIDAFAVWNAWGLALIRMEHYAQARVKFKQALQLYKDDPAAVIQDIINTIEGGPPADVSSVRSMYEHLAKSAPAILDDSLSADSYLNVLYMPSTFPRSERSRRLQEASDGNSVNSSEFEDVPRSNLDAIRYLECVNYLQEFTPTDLLDFMFKHGHYKDACMLFFPENGVPSPPQQPSHAAMSSSTTPQKPDPLSTDYGTVDDLCDLCIGYGAMSVLEEVMASRMSTETADVGVKQYIAAALNRICVFCETYKHFNYLYRFQVIGKDHVAAGLCCIQLFVNSSALDEAIKHLENAKMHFDDALTARNNSGGSTKVVTKGIRGKSAFQKLTEEALVKFSARVAMQVDVIKSFNDTDGPQWKYSLFGNPNDPETFRRRCVIAEALVEKNFDLAFQVIYEFNLSAVDIYAGVASSLADRKKGGQLTEFFRNIKGTIEDEDWDQVLGAAINVYANKHKERPDRLIDMLTSSHRKVLACVVCGRLKSAFQIASRSGSVADVQYVAHQALHANALPVLDMCKQWLAQYM</sequence>
<organism evidence="4 5">
    <name type="scientific">Deinandra increscens subsp. villosa</name>
    <dbReference type="NCBI Taxonomy" id="3103831"/>
    <lineage>
        <taxon>Eukaryota</taxon>
        <taxon>Viridiplantae</taxon>
        <taxon>Streptophyta</taxon>
        <taxon>Embryophyta</taxon>
        <taxon>Tracheophyta</taxon>
        <taxon>Spermatophyta</taxon>
        <taxon>Magnoliopsida</taxon>
        <taxon>eudicotyledons</taxon>
        <taxon>Gunneridae</taxon>
        <taxon>Pentapetalae</taxon>
        <taxon>asterids</taxon>
        <taxon>campanulids</taxon>
        <taxon>Asterales</taxon>
        <taxon>Asteraceae</taxon>
        <taxon>Asteroideae</taxon>
        <taxon>Heliantheae alliance</taxon>
        <taxon>Madieae</taxon>
        <taxon>Madiinae</taxon>
        <taxon>Deinandra</taxon>
    </lineage>
</organism>
<keyword evidence="1" id="KW-0175">Coiled coil</keyword>
<dbReference type="PANTHER" id="PTHR35478">
    <property type="entry name" value="ZINC FINGER FYVE DOMAIN PROTEIN"/>
    <property type="match status" value="1"/>
</dbReference>
<dbReference type="EMBL" id="JBCNJP010000027">
    <property type="protein sequence ID" value="KAK9052753.1"/>
    <property type="molecule type" value="Genomic_DNA"/>
</dbReference>
<feature type="region of interest" description="Disordered" evidence="2">
    <location>
        <begin position="1736"/>
        <end position="1809"/>
    </location>
</feature>
<keyword evidence="5" id="KW-1185">Reference proteome</keyword>
<dbReference type="Pfam" id="PF25569">
    <property type="entry name" value="TPR_ZFYVE26"/>
    <property type="match status" value="1"/>
</dbReference>
<name>A0AAP0GK26_9ASTR</name>
<feature type="compositionally biased region" description="Polar residues" evidence="2">
    <location>
        <begin position="1742"/>
        <end position="1769"/>
    </location>
</feature>
<evidence type="ECO:0000313" key="5">
    <source>
        <dbReference type="Proteomes" id="UP001408789"/>
    </source>
</evidence>
<evidence type="ECO:0000313" key="4">
    <source>
        <dbReference type="EMBL" id="KAK9052753.1"/>
    </source>
</evidence>
<feature type="region of interest" description="Disordered" evidence="2">
    <location>
        <begin position="2197"/>
        <end position="2219"/>
    </location>
</feature>
<feature type="compositionally biased region" description="Polar residues" evidence="2">
    <location>
        <begin position="2203"/>
        <end position="2215"/>
    </location>
</feature>
<protein>
    <recommendedName>
        <fullName evidence="3">ZFYVE26-like TPR repeats domain-containing protein</fullName>
    </recommendedName>
</protein>
<reference evidence="4 5" key="1">
    <citation type="submission" date="2024-04" db="EMBL/GenBank/DDBJ databases">
        <title>The reference genome of an endangered Asteraceae, Deinandra increscens subsp. villosa, native to the Central Coast of California.</title>
        <authorList>
            <person name="Guilliams M."/>
            <person name="Hasenstab-Lehman K."/>
            <person name="Meyer R."/>
            <person name="Mcevoy S."/>
        </authorList>
    </citation>
    <scope>NUCLEOTIDE SEQUENCE [LARGE SCALE GENOMIC DNA]</scope>
    <source>
        <tissue evidence="4">Leaf</tissue>
    </source>
</reference>
<accession>A0AAP0GK26</accession>